<reference evidence="3 4" key="1">
    <citation type="submission" date="2018-05" db="EMBL/GenBank/DDBJ databases">
        <title>Complete genome sequence of Pseudomonas kribbensis 46-2(T).</title>
        <authorList>
            <person name="Jeong H."/>
            <person name="Lee S.-G."/>
            <person name="Rha E."/>
            <person name="Kim H."/>
        </authorList>
    </citation>
    <scope>NUCLEOTIDE SEQUENCE [LARGE SCALE GENOMIC DNA]</scope>
    <source>
        <strain evidence="3 4">46-2</strain>
    </source>
</reference>
<dbReference type="GO" id="GO:0016887">
    <property type="term" value="F:ATP hydrolysis activity"/>
    <property type="evidence" value="ECO:0007669"/>
    <property type="project" value="InterPro"/>
</dbReference>
<dbReference type="PANTHER" id="PTHR43581:SF2">
    <property type="entry name" value="EXCINUCLEASE ATPASE SUBUNIT"/>
    <property type="match status" value="1"/>
</dbReference>
<sequence length="489" mass="54715">MHMISFWQNFNAFQNLQNGILIMTRISEFYIEHLYGLYNHKINFDHPEGISILHGPNGVGKTAVLKCINYIFSSNFEELIKIPFNRVSITLSNALRILVTQLKTTSSGGSGKEPSPTGKLEVIIFSNEKLLARHTFNTISQTQSDLSRLYSKIAASARSASVTENYRSLIESKSYIDNHSTSDTSEELTLDDKDAILSESIKNRKKTGSKAVKEILSTFSVHFVETNRLYRPTMEPNPNIAIGVIGTKLSKMTPTVHECARDLVAHINSALKSYGANAQKLDQSFPHRFISESQPSMSIEELKIKFSETVNKLRDLRAIGLLEAESVQPFDIKSLDTVDFNKLEIMSLFVRDSQLKLTVFDSLLARAQLLLGSMEKKFRNKRVLLSKARGLYVKLDSGDELPLESLSSGEQHELVLMYELLFKVPSGTLVLIDEPELSLHVSWQKAFLPELISVAKEVGFNAVVATHSPFIVGGRHDLMSALDAESDDE</sequence>
<feature type="domain" description="ATPase AAA-type core" evidence="1">
    <location>
        <begin position="375"/>
        <end position="472"/>
    </location>
</feature>
<proteinExistence type="predicted"/>
<evidence type="ECO:0000259" key="2">
    <source>
        <dbReference type="Pfam" id="PF13476"/>
    </source>
</evidence>
<dbReference type="KEGG" id="pke:DLD99_16110"/>
<dbReference type="SUPFAM" id="SSF52540">
    <property type="entry name" value="P-loop containing nucleoside triphosphate hydrolases"/>
    <property type="match status" value="1"/>
</dbReference>
<dbReference type="InterPro" id="IPR051396">
    <property type="entry name" value="Bact_Antivir_Def_Nuclease"/>
</dbReference>
<name>A0A345RRL6_9PSED</name>
<evidence type="ECO:0000313" key="4">
    <source>
        <dbReference type="Proteomes" id="UP000253720"/>
    </source>
</evidence>
<organism evidence="3 4">
    <name type="scientific">Pseudomonas kribbensis</name>
    <dbReference type="NCBI Taxonomy" id="1628086"/>
    <lineage>
        <taxon>Bacteria</taxon>
        <taxon>Pseudomonadati</taxon>
        <taxon>Pseudomonadota</taxon>
        <taxon>Gammaproteobacteria</taxon>
        <taxon>Pseudomonadales</taxon>
        <taxon>Pseudomonadaceae</taxon>
        <taxon>Pseudomonas</taxon>
    </lineage>
</organism>
<dbReference type="InterPro" id="IPR038729">
    <property type="entry name" value="Rad50/SbcC_AAA"/>
</dbReference>
<dbReference type="EMBL" id="CP029608">
    <property type="protein sequence ID" value="AXI61932.1"/>
    <property type="molecule type" value="Genomic_DNA"/>
</dbReference>
<evidence type="ECO:0000313" key="3">
    <source>
        <dbReference type="EMBL" id="AXI61932.1"/>
    </source>
</evidence>
<dbReference type="PANTHER" id="PTHR43581">
    <property type="entry name" value="ATP/GTP PHOSPHATASE"/>
    <property type="match status" value="1"/>
</dbReference>
<dbReference type="Pfam" id="PF13476">
    <property type="entry name" value="AAA_23"/>
    <property type="match status" value="1"/>
</dbReference>
<protein>
    <submittedName>
        <fullName evidence="3">Uncharacterized protein</fullName>
    </submittedName>
</protein>
<dbReference type="Pfam" id="PF13304">
    <property type="entry name" value="AAA_21"/>
    <property type="match status" value="1"/>
</dbReference>
<keyword evidence="4" id="KW-1185">Reference proteome</keyword>
<dbReference type="InterPro" id="IPR003959">
    <property type="entry name" value="ATPase_AAA_core"/>
</dbReference>
<gene>
    <name evidence="3" type="ORF">DLD99_16110</name>
</gene>
<dbReference type="GO" id="GO:0005524">
    <property type="term" value="F:ATP binding"/>
    <property type="evidence" value="ECO:0007669"/>
    <property type="project" value="InterPro"/>
</dbReference>
<feature type="domain" description="Rad50/SbcC-type AAA" evidence="2">
    <location>
        <begin position="38"/>
        <end position="205"/>
    </location>
</feature>
<accession>A0A345RRL6</accession>
<dbReference type="Proteomes" id="UP000253720">
    <property type="component" value="Chromosome"/>
</dbReference>
<evidence type="ECO:0000259" key="1">
    <source>
        <dbReference type="Pfam" id="PF13304"/>
    </source>
</evidence>
<dbReference type="Gene3D" id="3.40.50.300">
    <property type="entry name" value="P-loop containing nucleotide triphosphate hydrolases"/>
    <property type="match status" value="2"/>
</dbReference>
<dbReference type="InterPro" id="IPR027417">
    <property type="entry name" value="P-loop_NTPase"/>
</dbReference>
<dbReference type="AlphaFoldDB" id="A0A345RRL6"/>
<dbReference type="GO" id="GO:0006302">
    <property type="term" value="P:double-strand break repair"/>
    <property type="evidence" value="ECO:0007669"/>
    <property type="project" value="InterPro"/>
</dbReference>